<feature type="region of interest" description="Disordered" evidence="1">
    <location>
        <begin position="66"/>
        <end position="85"/>
    </location>
</feature>
<accession>E7DPU2</accession>
<evidence type="ECO:0000313" key="2">
    <source>
        <dbReference type="EMBL" id="ADO19100.1"/>
    </source>
</evidence>
<dbReference type="EMBL" id="HQ291116">
    <property type="protein sequence ID" value="ADO19100.1"/>
    <property type="molecule type" value="Genomic_DNA"/>
</dbReference>
<dbReference type="AlphaFoldDB" id="E7DPU2"/>
<gene>
    <name evidence="2" type="ORF">Nfla_4404</name>
</gene>
<sequence>MRVDHAGHEHAPLHVRAPVELLGPLVALAQQLRHLAVQRHQQAAEAHHPARLVERDAVDVVDQRVGESGAGEEGEGGGQTGEIGAKLRRSRSARLDEVDACHARANQLTIGRIGSGSKVLDHDRHVAEA</sequence>
<protein>
    <submittedName>
        <fullName evidence="2">Brefeldin A esterase</fullName>
    </submittedName>
</protein>
<organism evidence="2">
    <name type="scientific">Nostoc flagelliforme str. Sunitezuoqi</name>
    <dbReference type="NCBI Taxonomy" id="676037"/>
    <lineage>
        <taxon>Bacteria</taxon>
        <taxon>Bacillati</taxon>
        <taxon>Cyanobacteriota</taxon>
        <taxon>Cyanophyceae</taxon>
        <taxon>Nostocales</taxon>
        <taxon>Nostocaceae</taxon>
        <taxon>Nostoc</taxon>
    </lineage>
</organism>
<reference evidence="2" key="1">
    <citation type="journal article" date="2011" name="Acta Physiol. Plant.">
        <title>An investigation on the genetic background of Nostoc flagelliforme by similarity analysis of its partial genomic DNA and phylogenetic comparison of deduced related species.</title>
        <authorList>
            <person name="Gao X."/>
            <person name="Liu K."/>
            <person name="Qiu B.S."/>
        </authorList>
    </citation>
    <scope>NUCLEOTIDE SEQUENCE</scope>
    <source>
        <strain evidence="2">Sunitezuoqi</strain>
    </source>
</reference>
<proteinExistence type="predicted"/>
<evidence type="ECO:0000256" key="1">
    <source>
        <dbReference type="SAM" id="MobiDB-lite"/>
    </source>
</evidence>
<name>E7DPU2_9NOSO</name>